<accession>A0A1W2DM34</accession>
<keyword evidence="1" id="KW-0328">Glycosyltransferase</keyword>
<evidence type="ECO:0000313" key="4">
    <source>
        <dbReference type="EMBL" id="SMC98076.1"/>
    </source>
</evidence>
<dbReference type="Gene3D" id="3.90.550.10">
    <property type="entry name" value="Spore Coat Polysaccharide Biosynthesis Protein SpsA, Chain A"/>
    <property type="match status" value="1"/>
</dbReference>
<name>A0A1W2DM34_9FIRM</name>
<dbReference type="SUPFAM" id="SSF53448">
    <property type="entry name" value="Nucleotide-diphospho-sugar transferases"/>
    <property type="match status" value="1"/>
</dbReference>
<dbReference type="InterPro" id="IPR001173">
    <property type="entry name" value="Glyco_trans_2-like"/>
</dbReference>
<proteinExistence type="predicted"/>
<dbReference type="PANTHER" id="PTHR22916:SF51">
    <property type="entry name" value="GLYCOSYLTRANSFERASE EPSH-RELATED"/>
    <property type="match status" value="1"/>
</dbReference>
<protein>
    <submittedName>
        <fullName evidence="4">Glycosyltransferase involved in cell wall bisynthesis</fullName>
    </submittedName>
</protein>
<dbReference type="Pfam" id="PF00535">
    <property type="entry name" value="Glycos_transf_2"/>
    <property type="match status" value="1"/>
</dbReference>
<keyword evidence="2 4" id="KW-0808">Transferase</keyword>
<dbReference type="CDD" id="cd00761">
    <property type="entry name" value="Glyco_tranf_GTA_type"/>
    <property type="match status" value="1"/>
</dbReference>
<evidence type="ECO:0000259" key="3">
    <source>
        <dbReference type="Pfam" id="PF00535"/>
    </source>
</evidence>
<gene>
    <name evidence="4" type="ORF">SAMN04488500_116106</name>
</gene>
<dbReference type="PANTHER" id="PTHR22916">
    <property type="entry name" value="GLYCOSYLTRANSFERASE"/>
    <property type="match status" value="1"/>
</dbReference>
<dbReference type="Proteomes" id="UP000192738">
    <property type="component" value="Unassembled WGS sequence"/>
</dbReference>
<sequence length="338" mass="39623">MPKVSIIVPVYNVQEYLRRCIDSILKQTFTDYQLILVNDGSPDQCPAICDEYAASDKRIEVIHKKNGGLSSARLAGFQLAKGDYICFADSDDYLDECMIEKLYSSCVSEDADIALCGYYTANDNQAKAHKLPFDTNIIQKDEITSNFVLPIIGHIYSLGYINLPGFLWLRLFKKEILDKKCFVSEREFYTEDVIFNLLIAPKCQRIAIVNIPLYYYWQNLQSLTNKYRKNLWKLLLNRYYFYVDYCQQNKLSEKAKDRLDFNLFGSISFGIENACRITNDKNLSLAEIKSILDHSETTRLFKRIKSNLMTQGQKLFYFMCKYKMYQVLYHYKKLRMSR</sequence>
<dbReference type="RefSeq" id="WP_084577154.1">
    <property type="nucleotide sequence ID" value="NZ_CP155572.1"/>
</dbReference>
<evidence type="ECO:0000313" key="5">
    <source>
        <dbReference type="Proteomes" id="UP000192738"/>
    </source>
</evidence>
<reference evidence="4 5" key="1">
    <citation type="submission" date="2017-04" db="EMBL/GenBank/DDBJ databases">
        <authorList>
            <person name="Afonso C.L."/>
            <person name="Miller P.J."/>
            <person name="Scott M.A."/>
            <person name="Spackman E."/>
            <person name="Goraichik I."/>
            <person name="Dimitrov K.M."/>
            <person name="Suarez D.L."/>
            <person name="Swayne D.E."/>
        </authorList>
    </citation>
    <scope>NUCLEOTIDE SEQUENCE [LARGE SCALE GENOMIC DNA]</scope>
    <source>
        <strain evidence="4 5">DSM 5090</strain>
    </source>
</reference>
<dbReference type="STRING" id="112901.SAMN04488500_116106"/>
<dbReference type="AlphaFoldDB" id="A0A1W2DM34"/>
<feature type="domain" description="Glycosyltransferase 2-like" evidence="3">
    <location>
        <begin position="5"/>
        <end position="133"/>
    </location>
</feature>
<dbReference type="GO" id="GO:0016757">
    <property type="term" value="F:glycosyltransferase activity"/>
    <property type="evidence" value="ECO:0007669"/>
    <property type="project" value="UniProtKB-KW"/>
</dbReference>
<dbReference type="EMBL" id="FWXI01000016">
    <property type="protein sequence ID" value="SMC98076.1"/>
    <property type="molecule type" value="Genomic_DNA"/>
</dbReference>
<dbReference type="OrthoDB" id="396512at2"/>
<organism evidence="4 5">
    <name type="scientific">Sporomusa malonica</name>
    <dbReference type="NCBI Taxonomy" id="112901"/>
    <lineage>
        <taxon>Bacteria</taxon>
        <taxon>Bacillati</taxon>
        <taxon>Bacillota</taxon>
        <taxon>Negativicutes</taxon>
        <taxon>Selenomonadales</taxon>
        <taxon>Sporomusaceae</taxon>
        <taxon>Sporomusa</taxon>
    </lineage>
</organism>
<evidence type="ECO:0000256" key="1">
    <source>
        <dbReference type="ARBA" id="ARBA00022676"/>
    </source>
</evidence>
<dbReference type="InterPro" id="IPR029044">
    <property type="entry name" value="Nucleotide-diphossugar_trans"/>
</dbReference>
<keyword evidence="5" id="KW-1185">Reference proteome</keyword>
<evidence type="ECO:0000256" key="2">
    <source>
        <dbReference type="ARBA" id="ARBA00022679"/>
    </source>
</evidence>